<evidence type="ECO:0000256" key="1">
    <source>
        <dbReference type="ARBA" id="ARBA00023125"/>
    </source>
</evidence>
<dbReference type="GO" id="GO:0030527">
    <property type="term" value="F:structural constituent of chromatin"/>
    <property type="evidence" value="ECO:0007669"/>
    <property type="project" value="InterPro"/>
</dbReference>
<keyword evidence="1 5" id="KW-0238">DNA-binding</keyword>
<dbReference type="CDD" id="cd13831">
    <property type="entry name" value="HU"/>
    <property type="match status" value="1"/>
</dbReference>
<comment type="similarity">
    <text evidence="2">Belongs to the bacterial histone-like protein family.</text>
</comment>
<comment type="caution">
    <text evidence="5">The sequence shown here is derived from an EMBL/GenBank/DDBJ whole genome shotgun (WGS) entry which is preliminary data.</text>
</comment>
<accession>A0A086KCD2</accession>
<dbReference type="AlphaFoldDB" id="A0A086KCD2"/>
<proteinExistence type="inferred from homology"/>
<dbReference type="PANTHER" id="PTHR33175">
    <property type="entry name" value="DNA-BINDING PROTEIN HU"/>
    <property type="match status" value="1"/>
</dbReference>
<dbReference type="InterPro" id="IPR020816">
    <property type="entry name" value="Histone-like_DNA-bd_CS"/>
</dbReference>
<sequence>MQTLSLSLVLLVALSTSQELLVAESFKVSPGGGFSVTASQSFSGNFRGRQAIAHIQENHAAGPGYRRASSSLSVSFPDLSSTSKEELSFQSSSMGPLQAASAPSETTEEDETTKEAAGSAVTRKDLVASVAAELQVPRAEVEKTVSAFLRHISASLEQGQKVSLSKFGSLGLRRRGERVARNPRTGEQLTVPATTFPTFSFSKVLKDKVREVIPAHEADEEDADETKKKGLFGWN</sequence>
<dbReference type="OrthoDB" id="332027at2759"/>
<reference evidence="5 6" key="1">
    <citation type="submission" date="2014-03" db="EMBL/GenBank/DDBJ databases">
        <authorList>
            <person name="Sibley D."/>
            <person name="Venepally P."/>
            <person name="Karamycheva S."/>
            <person name="Hadjithomas M."/>
            <person name="Khan A."/>
            <person name="Brunk B."/>
            <person name="Roos D."/>
            <person name="Caler E."/>
            <person name="Lorenzi H."/>
        </authorList>
    </citation>
    <scope>NUCLEOTIDE SEQUENCE [LARGE SCALE GENOMIC DNA]</scope>
    <source>
        <strain evidence="6">p89</strain>
    </source>
</reference>
<dbReference type="InterPro" id="IPR010992">
    <property type="entry name" value="IHF-like_DNA-bd_dom_sf"/>
</dbReference>
<dbReference type="Gene3D" id="4.10.520.10">
    <property type="entry name" value="IHF-like DNA-binding proteins"/>
    <property type="match status" value="1"/>
</dbReference>
<feature type="signal peptide" evidence="4">
    <location>
        <begin position="1"/>
        <end position="17"/>
    </location>
</feature>
<gene>
    <name evidence="5" type="ORF">TGP89_227970</name>
</gene>
<evidence type="ECO:0000313" key="5">
    <source>
        <dbReference type="EMBL" id="KFG42050.1"/>
    </source>
</evidence>
<dbReference type="Pfam" id="PF00216">
    <property type="entry name" value="Bac_DNA_binding"/>
    <property type="match status" value="1"/>
</dbReference>
<evidence type="ECO:0000256" key="2">
    <source>
        <dbReference type="RuleBase" id="RU003939"/>
    </source>
</evidence>
<dbReference type="SMART" id="SM00411">
    <property type="entry name" value="BHL"/>
    <property type="match status" value="1"/>
</dbReference>
<evidence type="ECO:0000256" key="4">
    <source>
        <dbReference type="SAM" id="SignalP"/>
    </source>
</evidence>
<feature type="chain" id="PRO_5001809170" evidence="4">
    <location>
        <begin position="18"/>
        <end position="235"/>
    </location>
</feature>
<dbReference type="VEuPathDB" id="ToxoDB:TGP89_227970"/>
<dbReference type="PRINTS" id="PR01727">
    <property type="entry name" value="DNABINDINGHU"/>
</dbReference>
<evidence type="ECO:0000256" key="3">
    <source>
        <dbReference type="SAM" id="MobiDB-lite"/>
    </source>
</evidence>
<organism evidence="5 6">
    <name type="scientific">Toxoplasma gondii p89</name>
    <dbReference type="NCBI Taxonomy" id="943119"/>
    <lineage>
        <taxon>Eukaryota</taxon>
        <taxon>Sar</taxon>
        <taxon>Alveolata</taxon>
        <taxon>Apicomplexa</taxon>
        <taxon>Conoidasida</taxon>
        <taxon>Coccidia</taxon>
        <taxon>Eucoccidiorida</taxon>
        <taxon>Eimeriorina</taxon>
        <taxon>Sarcocystidae</taxon>
        <taxon>Toxoplasma</taxon>
    </lineage>
</organism>
<dbReference type="PROSITE" id="PS00045">
    <property type="entry name" value="HISTONE_LIKE"/>
    <property type="match status" value="1"/>
</dbReference>
<dbReference type="SUPFAM" id="SSF47729">
    <property type="entry name" value="IHF-like DNA-binding proteins"/>
    <property type="match status" value="1"/>
</dbReference>
<protein>
    <submittedName>
        <fullName evidence="5">Histone family DNA-binding protein</fullName>
    </submittedName>
</protein>
<dbReference type="Proteomes" id="UP000028828">
    <property type="component" value="Unassembled WGS sequence"/>
</dbReference>
<feature type="region of interest" description="Disordered" evidence="3">
    <location>
        <begin position="215"/>
        <end position="235"/>
    </location>
</feature>
<name>A0A086KCD2_TOXGO</name>
<keyword evidence="4" id="KW-0732">Signal</keyword>
<dbReference type="GO" id="GO:0003677">
    <property type="term" value="F:DNA binding"/>
    <property type="evidence" value="ECO:0007669"/>
    <property type="project" value="UniProtKB-KW"/>
</dbReference>
<evidence type="ECO:0000313" key="6">
    <source>
        <dbReference type="Proteomes" id="UP000028828"/>
    </source>
</evidence>
<dbReference type="PANTHER" id="PTHR33175:SF3">
    <property type="entry name" value="DNA-BINDING PROTEIN HU-BETA"/>
    <property type="match status" value="1"/>
</dbReference>
<dbReference type="InterPro" id="IPR000119">
    <property type="entry name" value="Hist_DNA-bd"/>
</dbReference>
<feature type="region of interest" description="Disordered" evidence="3">
    <location>
        <begin position="85"/>
        <end position="120"/>
    </location>
</feature>
<dbReference type="EMBL" id="AEYI02001055">
    <property type="protein sequence ID" value="KFG42050.1"/>
    <property type="molecule type" value="Genomic_DNA"/>
</dbReference>